<dbReference type="STRING" id="169435.ERS852551_02424"/>
<dbReference type="InterPro" id="IPR025605">
    <property type="entry name" value="OST-HTH/LOTUS_dom"/>
</dbReference>
<dbReference type="Pfam" id="PF01936">
    <property type="entry name" value="NYN"/>
    <property type="match status" value="1"/>
</dbReference>
<dbReference type="EMBL" id="ABGD02000018">
    <property type="protein sequence ID" value="EDS11145.1"/>
    <property type="molecule type" value="Genomic_DNA"/>
</dbReference>
<evidence type="ECO:0000259" key="2">
    <source>
        <dbReference type="PROSITE" id="PS51644"/>
    </source>
</evidence>
<protein>
    <recommendedName>
        <fullName evidence="2">HTH OST-type domain-containing protein</fullName>
    </recommendedName>
</protein>
<dbReference type="CDD" id="cd10146">
    <property type="entry name" value="LabA_like_C"/>
    <property type="match status" value="1"/>
</dbReference>
<gene>
    <name evidence="3" type="ORF">ANACOL_02329</name>
</gene>
<evidence type="ECO:0000313" key="3">
    <source>
        <dbReference type="EMBL" id="EDS11145.1"/>
    </source>
</evidence>
<dbReference type="Proteomes" id="UP000003803">
    <property type="component" value="Unassembled WGS sequence"/>
</dbReference>
<evidence type="ECO:0000256" key="1">
    <source>
        <dbReference type="SAM" id="MobiDB-lite"/>
    </source>
</evidence>
<reference evidence="3" key="1">
    <citation type="submission" date="2007-11" db="EMBL/GenBank/DDBJ databases">
        <authorList>
            <person name="Fulton L."/>
            <person name="Clifton S."/>
            <person name="Fulton B."/>
            <person name="Xu J."/>
            <person name="Minx P."/>
            <person name="Pepin K.H."/>
            <person name="Johnson M."/>
            <person name="Thiruvilangam P."/>
            <person name="Bhonagiri V."/>
            <person name="Nash W.E."/>
            <person name="Mardis E.R."/>
            <person name="Wilson R.K."/>
        </authorList>
    </citation>
    <scope>NUCLEOTIDE SEQUENCE [LARGE SCALE GENOMIC DNA]</scope>
    <source>
        <strain evidence="3">DSM 17241</strain>
    </source>
</reference>
<dbReference type="Gene3D" id="3.30.420.610">
    <property type="entry name" value="LOTUS domain-like"/>
    <property type="match status" value="1"/>
</dbReference>
<dbReference type="GO" id="GO:0004540">
    <property type="term" value="F:RNA nuclease activity"/>
    <property type="evidence" value="ECO:0007669"/>
    <property type="project" value="InterPro"/>
</dbReference>
<reference evidence="3" key="2">
    <citation type="submission" date="2013-09" db="EMBL/GenBank/DDBJ databases">
        <title>Draft genome sequence of Anaerotruncus colihominis(DSM 17241).</title>
        <authorList>
            <person name="Sudarsanam P."/>
            <person name="Ley R."/>
            <person name="Guruge J."/>
            <person name="Turnbaugh P.J."/>
            <person name="Mahowald M."/>
            <person name="Liep D."/>
            <person name="Gordon J."/>
        </authorList>
    </citation>
    <scope>NUCLEOTIDE SEQUENCE</scope>
    <source>
        <strain evidence="3">DSM 17241</strain>
    </source>
</reference>
<accession>B0PC20</accession>
<dbReference type="AlphaFoldDB" id="B0PC20"/>
<feature type="region of interest" description="Disordered" evidence="1">
    <location>
        <begin position="158"/>
        <end position="204"/>
    </location>
</feature>
<name>B0PC20_9FIRM</name>
<feature type="domain" description="HTH OST-type" evidence="2">
    <location>
        <begin position="208"/>
        <end position="285"/>
    </location>
</feature>
<comment type="caution">
    <text evidence="3">The sequence shown here is derived from an EMBL/GenBank/DDBJ whole genome shotgun (WGS) entry which is preliminary data.</text>
</comment>
<dbReference type="eggNOG" id="COG1432">
    <property type="taxonomic scope" value="Bacteria"/>
</dbReference>
<organism evidence="3 4">
    <name type="scientific">Anaerotruncus colihominis DSM 17241</name>
    <dbReference type="NCBI Taxonomy" id="445972"/>
    <lineage>
        <taxon>Bacteria</taxon>
        <taxon>Bacillati</taxon>
        <taxon>Bacillota</taxon>
        <taxon>Clostridia</taxon>
        <taxon>Eubacteriales</taxon>
        <taxon>Oscillospiraceae</taxon>
        <taxon>Anaerotruncus</taxon>
    </lineage>
</organism>
<dbReference type="PANTHER" id="PTHR35811">
    <property type="entry name" value="SLR1870 PROTEIN"/>
    <property type="match status" value="1"/>
</dbReference>
<sequence length="286" mass="32056">MRQRGIFLASDLKFAVLIDADNVSDKYIKIILDEISNDGIATYKRIYGDWTKPALVSWKSVLLDNSILPIQQYNYTTGKNSTDSAMIIDAMDILYSGQVDGFCIVSSDSDFTRLAARLRESGMIVVGMGERKTPKSFISACNRFKYLDILAQAEPAVQKDEDCQREDASRPANKKDADKPAPAHMEKEAARENAKAEADPSAAKEMTSLKTIRKSLRMIVSENSDEDGWLFIGTIGNLLVKRHPDFDVRNFGHSKLTPFLESLGLFDIKSVRTRDSSVKLIYVRLK</sequence>
<keyword evidence="4" id="KW-1185">Reference proteome</keyword>
<dbReference type="PANTHER" id="PTHR35811:SF1">
    <property type="entry name" value="HTH OST-TYPE DOMAIN-CONTAINING PROTEIN"/>
    <property type="match status" value="1"/>
</dbReference>
<proteinExistence type="predicted"/>
<dbReference type="CDD" id="cd11297">
    <property type="entry name" value="PIN_LabA-like_N_1"/>
    <property type="match status" value="1"/>
</dbReference>
<dbReference type="Pfam" id="PF12872">
    <property type="entry name" value="OST-HTH"/>
    <property type="match status" value="1"/>
</dbReference>
<dbReference type="PROSITE" id="PS51644">
    <property type="entry name" value="HTH_OST"/>
    <property type="match status" value="1"/>
</dbReference>
<evidence type="ECO:0000313" key="4">
    <source>
        <dbReference type="Proteomes" id="UP000003803"/>
    </source>
</evidence>
<dbReference type="InterPro" id="IPR021139">
    <property type="entry name" value="NYN"/>
</dbReference>
<dbReference type="HOGENOM" id="CLU_034061_0_0_9"/>
<feature type="compositionally biased region" description="Basic and acidic residues" evidence="1">
    <location>
        <begin position="158"/>
        <end position="198"/>
    </location>
</feature>
<dbReference type="InterPro" id="IPR041966">
    <property type="entry name" value="LOTUS-like"/>
</dbReference>
<dbReference type="Gene3D" id="3.40.50.1010">
    <property type="entry name" value="5'-nuclease"/>
    <property type="match status" value="1"/>
</dbReference>